<dbReference type="GO" id="GO:0004029">
    <property type="term" value="F:aldehyde dehydrogenase (NAD+) activity"/>
    <property type="evidence" value="ECO:0007669"/>
    <property type="project" value="TreeGrafter"/>
</dbReference>
<evidence type="ECO:0000313" key="4">
    <source>
        <dbReference type="Proteomes" id="UP000190857"/>
    </source>
</evidence>
<evidence type="ECO:0000313" key="3">
    <source>
        <dbReference type="EMBL" id="SKC54905.1"/>
    </source>
</evidence>
<feature type="compositionally biased region" description="Low complexity" evidence="1">
    <location>
        <begin position="370"/>
        <end position="379"/>
    </location>
</feature>
<keyword evidence="4" id="KW-1185">Reference proteome</keyword>
<evidence type="ECO:0000256" key="1">
    <source>
        <dbReference type="SAM" id="MobiDB-lite"/>
    </source>
</evidence>
<dbReference type="GO" id="GO:0005737">
    <property type="term" value="C:cytoplasm"/>
    <property type="evidence" value="ECO:0007669"/>
    <property type="project" value="TreeGrafter"/>
</dbReference>
<accession>A0A1T5JU74</accession>
<protein>
    <submittedName>
        <fullName evidence="3">Nucleoside-diphosphate-sugar epimerase</fullName>
    </submittedName>
</protein>
<dbReference type="InterPro" id="IPR051783">
    <property type="entry name" value="NAD(P)-dependent_oxidoreduct"/>
</dbReference>
<feature type="region of interest" description="Disordered" evidence="1">
    <location>
        <begin position="102"/>
        <end position="122"/>
    </location>
</feature>
<dbReference type="InterPro" id="IPR036291">
    <property type="entry name" value="NAD(P)-bd_dom_sf"/>
</dbReference>
<dbReference type="Proteomes" id="UP000190857">
    <property type="component" value="Unassembled WGS sequence"/>
</dbReference>
<dbReference type="SUPFAM" id="SSF51735">
    <property type="entry name" value="NAD(P)-binding Rossmann-fold domains"/>
    <property type="match status" value="1"/>
</dbReference>
<feature type="compositionally biased region" description="Low complexity" evidence="1">
    <location>
        <begin position="192"/>
        <end position="204"/>
    </location>
</feature>
<feature type="region of interest" description="Disordered" evidence="1">
    <location>
        <begin position="348"/>
        <end position="396"/>
    </location>
</feature>
<dbReference type="PANTHER" id="PTHR48079:SF6">
    <property type="entry name" value="NAD(P)-BINDING DOMAIN-CONTAINING PROTEIN-RELATED"/>
    <property type="match status" value="1"/>
</dbReference>
<sequence length="396" mass="42231">MRLLVLGGTAWLGGEIVTAALASGHEVTCLARGESGRVPTGARFVSADRDKPDAYADVVPERWDAVIDLSRSLDQIRAAVEALEPHADAYLFVSSTSAYASQSERGADEDAATFPDPDPTTPAADVPYGVAKAAAERAVLAAFGPDRSAIVRPGLIGGPGDSTGRSSYWPTRFARAAEEPTRFEQSAEEPTRFTPAAEEPATTAQLTSPSDDDRMVPTHAQRPVLVPAVPDLPTALIDVRDLAAFIVSLVERGIRGVFNATSPALPFSEHVAVARQAAHHTGPVIEVDERWLLDNGVSPWAGPRSLPLWIDDRDWWGMNDRDVSRALEAGMQLRPLADTLADILAAERAANSQQSNSDASTPTDDTEKTAAPARNAARAGLSDAEEEELLASWTTR</sequence>
<dbReference type="RefSeq" id="WP_079727837.1">
    <property type="nucleotide sequence ID" value="NZ_FUZP01000001.1"/>
</dbReference>
<organism evidence="3 4">
    <name type="scientific">Okibacterium fritillariae</name>
    <dbReference type="NCBI Taxonomy" id="123320"/>
    <lineage>
        <taxon>Bacteria</taxon>
        <taxon>Bacillati</taxon>
        <taxon>Actinomycetota</taxon>
        <taxon>Actinomycetes</taxon>
        <taxon>Micrococcales</taxon>
        <taxon>Microbacteriaceae</taxon>
        <taxon>Okibacterium</taxon>
    </lineage>
</organism>
<dbReference type="PANTHER" id="PTHR48079">
    <property type="entry name" value="PROTEIN YEEZ"/>
    <property type="match status" value="1"/>
</dbReference>
<dbReference type="EMBL" id="FUZP01000001">
    <property type="protein sequence ID" value="SKC54905.1"/>
    <property type="molecule type" value="Genomic_DNA"/>
</dbReference>
<dbReference type="STRING" id="123320.SAMN06309945_1871"/>
<reference evidence="3 4" key="1">
    <citation type="submission" date="2017-02" db="EMBL/GenBank/DDBJ databases">
        <authorList>
            <person name="Peterson S.W."/>
        </authorList>
    </citation>
    <scope>NUCLEOTIDE SEQUENCE [LARGE SCALE GENOMIC DNA]</scope>
    <source>
        <strain evidence="3 4">VKM Ac-2059</strain>
    </source>
</reference>
<proteinExistence type="predicted"/>
<dbReference type="InterPro" id="IPR001509">
    <property type="entry name" value="Epimerase_deHydtase"/>
</dbReference>
<feature type="compositionally biased region" description="Low complexity" evidence="1">
    <location>
        <begin position="349"/>
        <end position="360"/>
    </location>
</feature>
<feature type="domain" description="NAD-dependent epimerase/dehydratase" evidence="2">
    <location>
        <begin position="4"/>
        <end position="178"/>
    </location>
</feature>
<dbReference type="OrthoDB" id="7941246at2"/>
<evidence type="ECO:0000259" key="2">
    <source>
        <dbReference type="Pfam" id="PF01370"/>
    </source>
</evidence>
<dbReference type="Pfam" id="PF01370">
    <property type="entry name" value="Epimerase"/>
    <property type="match status" value="1"/>
</dbReference>
<dbReference type="Gene3D" id="3.40.50.720">
    <property type="entry name" value="NAD(P)-binding Rossmann-like Domain"/>
    <property type="match status" value="1"/>
</dbReference>
<gene>
    <name evidence="3" type="ORF">SAMN06309945_1871</name>
</gene>
<name>A0A1T5JU74_9MICO</name>
<dbReference type="AlphaFoldDB" id="A0A1T5JU74"/>
<feature type="region of interest" description="Disordered" evidence="1">
    <location>
        <begin position="177"/>
        <end position="214"/>
    </location>
</feature>